<gene>
    <name evidence="1" type="ORF">NCR95_02845</name>
</gene>
<reference evidence="1" key="1">
    <citation type="submission" date="2022-06" db="EMBL/GenBank/DDBJ databases">
        <title>Helicobacter colisuis sp. nov.</title>
        <authorList>
            <person name="Papic B."/>
            <person name="Gruntar I."/>
        </authorList>
    </citation>
    <scope>NUCLEOTIDE SEQUENCE</scope>
    <source>
        <strain evidence="1">11154-15</strain>
    </source>
</reference>
<dbReference type="EMBL" id="JAMOKX010000002">
    <property type="protein sequence ID" value="MCL9819112.1"/>
    <property type="molecule type" value="Genomic_DNA"/>
</dbReference>
<dbReference type="RefSeq" id="WP_112057487.1">
    <property type="nucleotide sequence ID" value="NZ_JAMOKV010000002.1"/>
</dbReference>
<protein>
    <recommendedName>
        <fullName evidence="3">Prokaryotic metallothionein family protein</fullName>
    </recommendedName>
</protein>
<dbReference type="NCBIfam" id="NF041023">
    <property type="entry name" value="PP0621_fam"/>
    <property type="match status" value="1"/>
</dbReference>
<accession>A0ABT0TT60</accession>
<keyword evidence="2" id="KW-1185">Reference proteome</keyword>
<name>A0ABT0TT60_9HELI</name>
<comment type="caution">
    <text evidence="1">The sequence shown here is derived from an EMBL/GenBank/DDBJ whole genome shotgun (WGS) entry which is preliminary data.</text>
</comment>
<dbReference type="InterPro" id="IPR049708">
    <property type="entry name" value="PP0621-like"/>
</dbReference>
<evidence type="ECO:0000313" key="2">
    <source>
        <dbReference type="Proteomes" id="UP001057522"/>
    </source>
</evidence>
<dbReference type="Proteomes" id="UP001057522">
    <property type="component" value="Unassembled WGS sequence"/>
</dbReference>
<proteinExistence type="predicted"/>
<evidence type="ECO:0000313" key="1">
    <source>
        <dbReference type="EMBL" id="MCL9819112.1"/>
    </source>
</evidence>
<sequence length="72" mass="8279">MIKILLIILLVVGIYFFVRKIGSKNTQETHSKKPNCEEIMLECKKCGIYISSKEAIISNGEYYCSKECLERS</sequence>
<organism evidence="1 2">
    <name type="scientific">Helicobacter colisuis</name>
    <dbReference type="NCBI Taxonomy" id="2949739"/>
    <lineage>
        <taxon>Bacteria</taxon>
        <taxon>Pseudomonadati</taxon>
        <taxon>Campylobacterota</taxon>
        <taxon>Epsilonproteobacteria</taxon>
        <taxon>Campylobacterales</taxon>
        <taxon>Helicobacteraceae</taxon>
        <taxon>Helicobacter</taxon>
    </lineage>
</organism>
<evidence type="ECO:0008006" key="3">
    <source>
        <dbReference type="Google" id="ProtNLM"/>
    </source>
</evidence>